<protein>
    <recommendedName>
        <fullName evidence="3">Transcription regulator PadR N-terminal domain-containing protein</fullName>
    </recommendedName>
</protein>
<dbReference type="AlphaFoldDB" id="A0A3P3T9Z9"/>
<dbReference type="OrthoDB" id="2447398at2"/>
<evidence type="ECO:0008006" key="3">
    <source>
        <dbReference type="Google" id="ProtNLM"/>
    </source>
</evidence>
<gene>
    <name evidence="1" type="ORF">EHV15_35275</name>
</gene>
<dbReference type="InterPro" id="IPR052509">
    <property type="entry name" value="Metal_resp_DNA-bind_regulator"/>
</dbReference>
<dbReference type="SUPFAM" id="SSF46785">
    <property type="entry name" value="Winged helix' DNA-binding domain"/>
    <property type="match status" value="2"/>
</dbReference>
<dbReference type="PANTHER" id="PTHR33169">
    <property type="entry name" value="PADR-FAMILY TRANSCRIPTIONAL REGULATOR"/>
    <property type="match status" value="1"/>
</dbReference>
<sequence>MKDMPAKDDFQLGPERLGLSERDIMYLLVFRELHKHNASPSEMYDVVREELSTIDRGRARSYLYHVVSQMESFGWIETIRTKNKNNKKYYAITSTGRAKVDSFRESCLDSIKSLKGMADHFSSHITGTGNPEPMELTLAQRKMFSRLINVRYLSRYLILKILTEPDHREETGKNIWYLLKERHQWQPAQGYFYELAHEMEFDQGYIRGAWTTARRSSYIYRLTDLGIEAIDKEAEAALHFLRQLQKYTNFILNLFPEHNQPNNHASV</sequence>
<dbReference type="Proteomes" id="UP000267017">
    <property type="component" value="Unassembled WGS sequence"/>
</dbReference>
<comment type="caution">
    <text evidence="1">The sequence shown here is derived from an EMBL/GenBank/DDBJ whole genome shotgun (WGS) entry which is preliminary data.</text>
</comment>
<name>A0A3P3T9Z9_9BACL</name>
<accession>A0A3P3T9Z9</accession>
<dbReference type="EMBL" id="RRCN01000002">
    <property type="protein sequence ID" value="RRJ54837.1"/>
    <property type="molecule type" value="Genomic_DNA"/>
</dbReference>
<evidence type="ECO:0000313" key="2">
    <source>
        <dbReference type="Proteomes" id="UP000267017"/>
    </source>
</evidence>
<dbReference type="PANTHER" id="PTHR33169:SF14">
    <property type="entry name" value="TRANSCRIPTIONAL REGULATOR RV3488"/>
    <property type="match status" value="1"/>
</dbReference>
<keyword evidence="2" id="KW-1185">Reference proteome</keyword>
<proteinExistence type="predicted"/>
<reference evidence="1 2" key="1">
    <citation type="submission" date="2018-11" db="EMBL/GenBank/DDBJ databases">
        <title>Genome sequencing of Paenibacillus sp. KCOM 3021 (= ChDC PVNT-B20).</title>
        <authorList>
            <person name="Kook J.-K."/>
            <person name="Park S.-N."/>
            <person name="Lim Y.K."/>
        </authorList>
    </citation>
    <scope>NUCLEOTIDE SEQUENCE [LARGE SCALE GENOMIC DNA]</scope>
    <source>
        <strain evidence="1 2">KCOM 3021</strain>
    </source>
</reference>
<dbReference type="InterPro" id="IPR036388">
    <property type="entry name" value="WH-like_DNA-bd_sf"/>
</dbReference>
<dbReference type="InterPro" id="IPR036390">
    <property type="entry name" value="WH_DNA-bd_sf"/>
</dbReference>
<organism evidence="1 2">
    <name type="scientific">Paenibacillus oralis</name>
    <dbReference type="NCBI Taxonomy" id="2490856"/>
    <lineage>
        <taxon>Bacteria</taxon>
        <taxon>Bacillati</taxon>
        <taxon>Bacillota</taxon>
        <taxon>Bacilli</taxon>
        <taxon>Bacillales</taxon>
        <taxon>Paenibacillaceae</taxon>
        <taxon>Paenibacillus</taxon>
    </lineage>
</organism>
<evidence type="ECO:0000313" key="1">
    <source>
        <dbReference type="EMBL" id="RRJ54837.1"/>
    </source>
</evidence>
<dbReference type="Gene3D" id="1.10.10.10">
    <property type="entry name" value="Winged helix-like DNA-binding domain superfamily/Winged helix DNA-binding domain"/>
    <property type="match status" value="2"/>
</dbReference>